<dbReference type="GO" id="GO:0005524">
    <property type="term" value="F:ATP binding"/>
    <property type="evidence" value="ECO:0007669"/>
    <property type="project" value="UniProtKB-KW"/>
</dbReference>
<dbReference type="EMBL" id="JBHTGQ010000010">
    <property type="protein sequence ID" value="MFC7749161.1"/>
    <property type="molecule type" value="Genomic_DNA"/>
</dbReference>
<dbReference type="SUPFAM" id="SSF52540">
    <property type="entry name" value="P-loop containing nucleoside triphosphate hydrolases"/>
    <property type="match status" value="1"/>
</dbReference>
<dbReference type="InterPro" id="IPR050683">
    <property type="entry name" value="Bact_Polysacc_Export_ATP-bd"/>
</dbReference>
<dbReference type="InterPro" id="IPR027417">
    <property type="entry name" value="P-loop_NTPase"/>
</dbReference>
<keyword evidence="5" id="KW-1278">Translocase</keyword>
<dbReference type="InterPro" id="IPR015860">
    <property type="entry name" value="ABC_transpr_TagH-like"/>
</dbReference>
<keyword evidence="4 7" id="KW-0067">ATP-binding</keyword>
<evidence type="ECO:0000256" key="3">
    <source>
        <dbReference type="ARBA" id="ARBA00022741"/>
    </source>
</evidence>
<dbReference type="Proteomes" id="UP001596528">
    <property type="component" value="Unassembled WGS sequence"/>
</dbReference>
<sequence length="247" mass="27780">MSYIQLENVNLIYQIRRETKIKDYFIKSKANYETNNMLNQGKLHALKDFSLSLKDGDRLGVIGHNGAGKSSLLKLIAGIYPPTSGNISIDGRVACLFELATGFEMEATGWDNIYLRGLMLGETPKSIRQKIQEIADFSELGDYLNIPVKYYSSGMFIRLAFSISTAIEPEILLLDEVVAAGDAGFLEKANRRLKELMGKVNIMIYVTHSIDSLKNFCNKCIWLERGQIKMMGDPEEVAQKYLVSMKS</sequence>
<proteinExistence type="inferred from homology"/>
<organism evidence="7 8">
    <name type="scientific">Paenibacillus thermoaerophilus</name>
    <dbReference type="NCBI Taxonomy" id="1215385"/>
    <lineage>
        <taxon>Bacteria</taxon>
        <taxon>Bacillati</taxon>
        <taxon>Bacillota</taxon>
        <taxon>Bacilli</taxon>
        <taxon>Bacillales</taxon>
        <taxon>Paenibacillaceae</taxon>
        <taxon>Paenibacillus</taxon>
    </lineage>
</organism>
<dbReference type="PANTHER" id="PTHR46743:SF2">
    <property type="entry name" value="TEICHOIC ACIDS EXPORT ATP-BINDING PROTEIN TAGH"/>
    <property type="match status" value="1"/>
</dbReference>
<dbReference type="InterPro" id="IPR003593">
    <property type="entry name" value="AAA+_ATPase"/>
</dbReference>
<evidence type="ECO:0000256" key="1">
    <source>
        <dbReference type="ARBA" id="ARBA00005417"/>
    </source>
</evidence>
<name>A0ABW2UZ27_9BACL</name>
<dbReference type="Pfam" id="PF00005">
    <property type="entry name" value="ABC_tran"/>
    <property type="match status" value="1"/>
</dbReference>
<gene>
    <name evidence="7" type="ORF">ACFQWB_04270</name>
</gene>
<dbReference type="InterPro" id="IPR003439">
    <property type="entry name" value="ABC_transporter-like_ATP-bd"/>
</dbReference>
<reference evidence="8" key="1">
    <citation type="journal article" date="2019" name="Int. J. Syst. Evol. Microbiol.">
        <title>The Global Catalogue of Microorganisms (GCM) 10K type strain sequencing project: providing services to taxonomists for standard genome sequencing and annotation.</title>
        <authorList>
            <consortium name="The Broad Institute Genomics Platform"/>
            <consortium name="The Broad Institute Genome Sequencing Center for Infectious Disease"/>
            <person name="Wu L."/>
            <person name="Ma J."/>
        </authorList>
    </citation>
    <scope>NUCLEOTIDE SEQUENCE [LARGE SCALE GENOMIC DNA]</scope>
    <source>
        <strain evidence="8">JCM 18657</strain>
    </source>
</reference>
<evidence type="ECO:0000256" key="4">
    <source>
        <dbReference type="ARBA" id="ARBA00022840"/>
    </source>
</evidence>
<keyword evidence="2" id="KW-0813">Transport</keyword>
<protein>
    <submittedName>
        <fullName evidence="7">ABC transporter ATP-binding protein</fullName>
    </submittedName>
</protein>
<keyword evidence="8" id="KW-1185">Reference proteome</keyword>
<accession>A0ABW2UZ27</accession>
<feature type="domain" description="ABC transporter" evidence="6">
    <location>
        <begin position="26"/>
        <end position="245"/>
    </location>
</feature>
<dbReference type="SMART" id="SM00382">
    <property type="entry name" value="AAA"/>
    <property type="match status" value="1"/>
</dbReference>
<dbReference type="PROSITE" id="PS50893">
    <property type="entry name" value="ABC_TRANSPORTER_2"/>
    <property type="match status" value="1"/>
</dbReference>
<comment type="caution">
    <text evidence="7">The sequence shown here is derived from an EMBL/GenBank/DDBJ whole genome shotgun (WGS) entry which is preliminary data.</text>
</comment>
<evidence type="ECO:0000313" key="8">
    <source>
        <dbReference type="Proteomes" id="UP001596528"/>
    </source>
</evidence>
<dbReference type="PANTHER" id="PTHR46743">
    <property type="entry name" value="TEICHOIC ACIDS EXPORT ATP-BINDING PROTEIN TAGH"/>
    <property type="match status" value="1"/>
</dbReference>
<dbReference type="Gene3D" id="3.40.50.300">
    <property type="entry name" value="P-loop containing nucleotide triphosphate hydrolases"/>
    <property type="match status" value="1"/>
</dbReference>
<dbReference type="CDD" id="cd03220">
    <property type="entry name" value="ABC_KpsT_Wzt"/>
    <property type="match status" value="1"/>
</dbReference>
<keyword evidence="3" id="KW-0547">Nucleotide-binding</keyword>
<comment type="similarity">
    <text evidence="1">Belongs to the ABC transporter superfamily.</text>
</comment>
<evidence type="ECO:0000256" key="2">
    <source>
        <dbReference type="ARBA" id="ARBA00022448"/>
    </source>
</evidence>
<dbReference type="RefSeq" id="WP_138788925.1">
    <property type="nucleotide sequence ID" value="NZ_JBHTGQ010000010.1"/>
</dbReference>
<evidence type="ECO:0000256" key="5">
    <source>
        <dbReference type="ARBA" id="ARBA00022967"/>
    </source>
</evidence>
<evidence type="ECO:0000313" key="7">
    <source>
        <dbReference type="EMBL" id="MFC7749161.1"/>
    </source>
</evidence>
<evidence type="ECO:0000259" key="6">
    <source>
        <dbReference type="PROSITE" id="PS50893"/>
    </source>
</evidence>